<dbReference type="EMBL" id="AFMF02000036">
    <property type="protein sequence ID" value="EMM94272.1"/>
    <property type="molecule type" value="Genomic_DNA"/>
</dbReference>
<accession>M6HFV8</accession>
<proteinExistence type="predicted"/>
<comment type="caution">
    <text evidence="1">The sequence shown here is derived from an EMBL/GenBank/DDBJ whole genome shotgun (WGS) entry which is preliminary data.</text>
</comment>
<dbReference type="AlphaFoldDB" id="M6HFV8"/>
<gene>
    <name evidence="1" type="ORF">LEP1GSC158_0598</name>
</gene>
<dbReference type="Proteomes" id="UP000012089">
    <property type="component" value="Unassembled WGS sequence"/>
</dbReference>
<protein>
    <submittedName>
        <fullName evidence="1">Uncharacterized protein</fullName>
    </submittedName>
</protein>
<evidence type="ECO:0000313" key="2">
    <source>
        <dbReference type="Proteomes" id="UP000012089"/>
    </source>
</evidence>
<name>M6HFV8_LEPIR</name>
<evidence type="ECO:0000313" key="1">
    <source>
        <dbReference type="EMBL" id="EMM94272.1"/>
    </source>
</evidence>
<reference evidence="1 2" key="1">
    <citation type="submission" date="2013-01" db="EMBL/GenBank/DDBJ databases">
        <authorList>
            <person name="Harkins D.M."/>
            <person name="Durkin A.S."/>
            <person name="Brinkac L.M."/>
            <person name="Haft D.H."/>
            <person name="Selengut J.D."/>
            <person name="Sanka R."/>
            <person name="DePew J."/>
            <person name="Purushe J."/>
            <person name="Tulsiani S.M."/>
            <person name="Graham G.C."/>
            <person name="Burns M.-A."/>
            <person name="Dohnt M.F."/>
            <person name="Smythe L.D."/>
            <person name="McKay D.B."/>
            <person name="Craig S.B."/>
            <person name="Vinetz J.M."/>
            <person name="Sutton G.G."/>
            <person name="Nierman W.C."/>
            <person name="Fouts D.E."/>
        </authorList>
    </citation>
    <scope>NUCLEOTIDE SEQUENCE [LARGE SCALE GENOMIC DNA]</scope>
    <source>
        <strain evidence="1 2">LT2156</strain>
    </source>
</reference>
<sequence length="648" mass="73229">MGYATFEGATYGHGEKAGDPTGFGSCYGSSVKGEPTQSTIFQEYSGGPDEDSQVQFTTSSGALTAKFPLGVKYPIVSSLKYVVDETGSKSGEMKLAKKPDVPLPRFASFKTRIDDKDVFKGYIYDPPSQFQKNKNDLSYKMYGMRKRLEEVTIENDLRWNIQSIEITGTDNTDAIIRISANSVYPQNLSSATIGPGMRVRIRETEDSENEGYFEISDLIDSLTLRIHNPSVIAQTVIKGYIEIYPIEWSEQTTLISDLVEQVFKKYGQRIPLFYSKNLIQPTVGRQTLGWLDIGGMTLWKFVDLIQHMLGGQWFVGVDGNGYYFLQEKRTTPIDKLSTGFDYNDIEFKEDTEWIWNKIKLFVKDENGSGSKLLCEIEDLPSQHKYGVKEPSGGGIDVPASFTEEIGMQYLQGILAVRKDPRWVITINNAPFKYYEFGDYTIPSPPGDYVQTLGVIESLTGWVNSDTTKAVVSLENTMAIEGAFSQKFILQNADSVTYRKTVNRKVYSLQKILFWVYCTEAEDWVANPGGSIIFSVGETTFNEHPFPLSIGIKDSWIPFEWDVSDLGIQKIGEIGLTFKNAKNCILYIDDIQFLSHTTIDFVVPLKEVEYNQGTKRFCKLSFGSKDNRFENYLAGYLTQIETQKIMIRK</sequence>
<organism evidence="1 2">
    <name type="scientific">Leptospira interrogans serovar Zanoni str. LT2156</name>
    <dbReference type="NCBI Taxonomy" id="1001601"/>
    <lineage>
        <taxon>Bacteria</taxon>
        <taxon>Pseudomonadati</taxon>
        <taxon>Spirochaetota</taxon>
        <taxon>Spirochaetia</taxon>
        <taxon>Leptospirales</taxon>
        <taxon>Leptospiraceae</taxon>
        <taxon>Leptospira</taxon>
    </lineage>
</organism>